<dbReference type="GO" id="GO:0005315">
    <property type="term" value="F:phosphate transmembrane transporter activity"/>
    <property type="evidence" value="ECO:0007669"/>
    <property type="project" value="InterPro"/>
</dbReference>
<feature type="coiled-coil region" evidence="12">
    <location>
        <begin position="265"/>
        <end position="292"/>
    </location>
</feature>
<evidence type="ECO:0000256" key="7">
    <source>
        <dbReference type="ARBA" id="ARBA00022847"/>
    </source>
</evidence>
<evidence type="ECO:0000256" key="4">
    <source>
        <dbReference type="ARBA" id="ARBA00022475"/>
    </source>
</evidence>
<evidence type="ECO:0000256" key="6">
    <source>
        <dbReference type="ARBA" id="ARBA00022692"/>
    </source>
</evidence>
<sequence length="471" mass="51366">MFGLSDGMTVLLVVSIIAALAFEFINGFHDTANAVATVIYTKSLKPRTAVIWSGIWNFLGVYFGGLAVAMAIINLLPLEMLVDQNLAHNMAMVFALILTAIFWNLGTWYFGIPCSSSHTLLGSIFGVGIAFMFINVDGNVALNWKKVVDAGLALLISPLLGFGLAMLMMFIFKKVVKKKRFFREPDPNKKPPFWIRSILVLTCTSVSYFHGSNDGQKGVGLIMIILISLAPAYFALDKSKSISNMYGNIHAIESYTNKMNVNALSAEHQKKLAAIKLEVAEIKAEIEKSEVKDEIKAENRLKVRNDIVLMSKSYETILKANKDNAAIGLTEREYKGLTKNIKALKEFTEYAPWPVILMVSMALGLGTMIGWKRIVVTIGEKIGKSHLSYAQGASAEIVASSTIGLSSVLGLPVSTTHVLSSGIAGTMVSQGGLKNLQQKTIKNILIAWVITIPVTVILSCGIFLGLYYLLG</sequence>
<feature type="transmembrane region" description="Helical" evidence="11">
    <location>
        <begin position="444"/>
        <end position="470"/>
    </location>
</feature>
<keyword evidence="7" id="KW-0769">Symport</keyword>
<evidence type="ECO:0000256" key="10">
    <source>
        <dbReference type="ARBA" id="ARBA00047348"/>
    </source>
</evidence>
<dbReference type="GO" id="GO:0015293">
    <property type="term" value="F:symporter activity"/>
    <property type="evidence" value="ECO:0007669"/>
    <property type="project" value="UniProtKB-KW"/>
</dbReference>
<accession>A0A4R2EUX1</accession>
<evidence type="ECO:0000256" key="5">
    <source>
        <dbReference type="ARBA" id="ARBA00022592"/>
    </source>
</evidence>
<organism evidence="13 14">
    <name type="scientific">Acetobacteroides hydrogenigenes</name>
    <dbReference type="NCBI Taxonomy" id="979970"/>
    <lineage>
        <taxon>Bacteria</taxon>
        <taxon>Pseudomonadati</taxon>
        <taxon>Bacteroidota</taxon>
        <taxon>Bacteroidia</taxon>
        <taxon>Bacteroidales</taxon>
        <taxon>Rikenellaceae</taxon>
        <taxon>Acetobacteroides</taxon>
    </lineage>
</organism>
<evidence type="ECO:0000256" key="12">
    <source>
        <dbReference type="SAM" id="Coils"/>
    </source>
</evidence>
<evidence type="ECO:0000256" key="3">
    <source>
        <dbReference type="ARBA" id="ARBA00022448"/>
    </source>
</evidence>
<comment type="caution">
    <text evidence="13">The sequence shown here is derived from an EMBL/GenBank/DDBJ whole genome shotgun (WGS) entry which is preliminary data.</text>
</comment>
<keyword evidence="3 11" id="KW-0813">Transport</keyword>
<comment type="similarity">
    <text evidence="2">Belongs to the inorganic phosphate transporter (PiT) (TC 2.A.20) family. Pit subfamily.</text>
</comment>
<keyword evidence="5 11" id="KW-0592">Phosphate transport</keyword>
<dbReference type="PANTHER" id="PTHR11101:SF65">
    <property type="entry name" value="LOW-AFFINITY INORGANIC PHOSPHATE TRANSPORTER PITA-RELATED"/>
    <property type="match status" value="1"/>
</dbReference>
<feature type="transmembrane region" description="Helical" evidence="11">
    <location>
        <begin position="119"/>
        <end position="138"/>
    </location>
</feature>
<dbReference type="AlphaFoldDB" id="A0A4R2EUX1"/>
<feature type="transmembrane region" description="Helical" evidence="11">
    <location>
        <begin position="193"/>
        <end position="211"/>
    </location>
</feature>
<dbReference type="Proteomes" id="UP000294830">
    <property type="component" value="Unassembled WGS sequence"/>
</dbReference>
<dbReference type="PANTHER" id="PTHR11101">
    <property type="entry name" value="PHOSPHATE TRANSPORTER"/>
    <property type="match status" value="1"/>
</dbReference>
<feature type="transmembrane region" description="Helical" evidence="11">
    <location>
        <begin position="93"/>
        <end position="112"/>
    </location>
</feature>
<evidence type="ECO:0000256" key="2">
    <source>
        <dbReference type="ARBA" id="ARBA00005342"/>
    </source>
</evidence>
<dbReference type="Pfam" id="PF01384">
    <property type="entry name" value="PHO4"/>
    <property type="match status" value="1"/>
</dbReference>
<evidence type="ECO:0000313" key="13">
    <source>
        <dbReference type="EMBL" id="TCN70594.1"/>
    </source>
</evidence>
<evidence type="ECO:0000256" key="11">
    <source>
        <dbReference type="RuleBase" id="RU363058"/>
    </source>
</evidence>
<keyword evidence="6 11" id="KW-0812">Transmembrane</keyword>
<keyword evidence="8 11" id="KW-1133">Transmembrane helix</keyword>
<gene>
    <name evidence="13" type="ORF">CLV25_103114</name>
</gene>
<feature type="transmembrane region" description="Helical" evidence="11">
    <location>
        <begin position="49"/>
        <end position="73"/>
    </location>
</feature>
<dbReference type="GO" id="GO:0035435">
    <property type="term" value="P:phosphate ion transmembrane transport"/>
    <property type="evidence" value="ECO:0007669"/>
    <property type="project" value="TreeGrafter"/>
</dbReference>
<reference evidence="13 14" key="1">
    <citation type="submission" date="2019-03" db="EMBL/GenBank/DDBJ databases">
        <title>Genomic Encyclopedia of Archaeal and Bacterial Type Strains, Phase II (KMG-II): from individual species to whole genera.</title>
        <authorList>
            <person name="Goeker M."/>
        </authorList>
    </citation>
    <scope>NUCLEOTIDE SEQUENCE [LARGE SCALE GENOMIC DNA]</scope>
    <source>
        <strain evidence="13 14">RL-C</strain>
    </source>
</reference>
<keyword evidence="12" id="KW-0175">Coiled coil</keyword>
<dbReference type="EMBL" id="SLWB01000003">
    <property type="protein sequence ID" value="TCN70594.1"/>
    <property type="molecule type" value="Genomic_DNA"/>
</dbReference>
<keyword evidence="14" id="KW-1185">Reference proteome</keyword>
<feature type="transmembrane region" description="Helical" evidence="11">
    <location>
        <begin position="150"/>
        <end position="172"/>
    </location>
</feature>
<keyword evidence="9 11" id="KW-0472">Membrane</keyword>
<evidence type="ECO:0000256" key="9">
    <source>
        <dbReference type="ARBA" id="ARBA00023136"/>
    </source>
</evidence>
<name>A0A4R2EUX1_9BACT</name>
<feature type="transmembrane region" description="Helical" evidence="11">
    <location>
        <begin position="6"/>
        <end position="28"/>
    </location>
</feature>
<comment type="subcellular location">
    <subcellularLocation>
        <location evidence="1">Cell membrane</location>
        <topology evidence="1">Multi-pass membrane protein</topology>
    </subcellularLocation>
    <subcellularLocation>
        <location evidence="11">Membrane</location>
        <topology evidence="11">Multi-pass membrane protein</topology>
    </subcellularLocation>
</comment>
<dbReference type="RefSeq" id="WP_131838455.1">
    <property type="nucleotide sequence ID" value="NZ_SLWB01000003.1"/>
</dbReference>
<keyword evidence="4" id="KW-1003">Cell membrane</keyword>
<proteinExistence type="inferred from homology"/>
<protein>
    <recommendedName>
        <fullName evidence="11">Phosphate transporter</fullName>
    </recommendedName>
</protein>
<evidence type="ECO:0000313" key="14">
    <source>
        <dbReference type="Proteomes" id="UP000294830"/>
    </source>
</evidence>
<dbReference type="InterPro" id="IPR001204">
    <property type="entry name" value="Phos_transporter"/>
</dbReference>
<comment type="catalytic activity">
    <reaction evidence="10">
        <text>phosphate(in) + H(+)(in) = phosphate(out) + H(+)(out)</text>
        <dbReference type="Rhea" id="RHEA:29939"/>
        <dbReference type="ChEBI" id="CHEBI:15378"/>
        <dbReference type="ChEBI" id="CHEBI:43474"/>
    </reaction>
</comment>
<evidence type="ECO:0000256" key="8">
    <source>
        <dbReference type="ARBA" id="ARBA00022989"/>
    </source>
</evidence>
<evidence type="ECO:0000256" key="1">
    <source>
        <dbReference type="ARBA" id="ARBA00004651"/>
    </source>
</evidence>
<feature type="transmembrane region" description="Helical" evidence="11">
    <location>
        <begin position="217"/>
        <end position="236"/>
    </location>
</feature>
<dbReference type="OrthoDB" id="9779554at2"/>
<dbReference type="GO" id="GO:0005886">
    <property type="term" value="C:plasma membrane"/>
    <property type="evidence" value="ECO:0007669"/>
    <property type="project" value="UniProtKB-SubCell"/>
</dbReference>